<accession>A0A2M8EM93</accession>
<dbReference type="Gene3D" id="3.30.1490.300">
    <property type="match status" value="1"/>
</dbReference>
<evidence type="ECO:0000313" key="2">
    <source>
        <dbReference type="Proteomes" id="UP000229756"/>
    </source>
</evidence>
<evidence type="ECO:0008006" key="3">
    <source>
        <dbReference type="Google" id="ProtNLM"/>
    </source>
</evidence>
<dbReference type="EMBL" id="PFSJ01000009">
    <property type="protein sequence ID" value="PJC23851.1"/>
    <property type="molecule type" value="Genomic_DNA"/>
</dbReference>
<evidence type="ECO:0000313" key="1">
    <source>
        <dbReference type="EMBL" id="PJC23851.1"/>
    </source>
</evidence>
<protein>
    <recommendedName>
        <fullName evidence="3">SHS2 domain-containing protein</fullName>
    </recommendedName>
</protein>
<proteinExistence type="predicted"/>
<dbReference type="InterPro" id="IPR050696">
    <property type="entry name" value="FtsA/MreB"/>
</dbReference>
<dbReference type="SUPFAM" id="SSF53067">
    <property type="entry name" value="Actin-like ATPase domain"/>
    <property type="match status" value="2"/>
</dbReference>
<dbReference type="Gene3D" id="3.30.420.40">
    <property type="match status" value="3"/>
</dbReference>
<reference evidence="2" key="1">
    <citation type="submission" date="2017-09" db="EMBL/GenBank/DDBJ databases">
        <title>Depth-based differentiation of microbial function through sediment-hosted aquifers and enrichment of novel symbionts in the deep terrestrial subsurface.</title>
        <authorList>
            <person name="Probst A.J."/>
            <person name="Ladd B."/>
            <person name="Jarett J.K."/>
            <person name="Geller-Mcgrath D.E."/>
            <person name="Sieber C.M.K."/>
            <person name="Emerson J.B."/>
            <person name="Anantharaman K."/>
            <person name="Thomas B.C."/>
            <person name="Malmstrom R."/>
            <person name="Stieglmeier M."/>
            <person name="Klingl A."/>
            <person name="Woyke T."/>
            <person name="Ryan C.M."/>
            <person name="Banfield J.F."/>
        </authorList>
    </citation>
    <scope>NUCLEOTIDE SEQUENCE [LARGE SCALE GENOMIC DNA]</scope>
</reference>
<dbReference type="AlphaFoldDB" id="A0A2M8EM93"/>
<dbReference type="PANTHER" id="PTHR32432">
    <property type="entry name" value="CELL DIVISION PROTEIN FTSA-RELATED"/>
    <property type="match status" value="1"/>
</dbReference>
<dbReference type="PANTHER" id="PTHR32432:SF3">
    <property type="entry name" value="ETHANOLAMINE UTILIZATION PROTEIN EUTJ"/>
    <property type="match status" value="1"/>
</dbReference>
<dbReference type="CDD" id="cd24049">
    <property type="entry name" value="ASKHA_NBD_PilM"/>
    <property type="match status" value="1"/>
</dbReference>
<comment type="caution">
    <text evidence="1">The sequence shown here is derived from an EMBL/GenBank/DDBJ whole genome shotgun (WGS) entry which is preliminary data.</text>
</comment>
<sequence>MNVKNTVLGLDIGTSHIKAVSIYREKNKNTLLRYAIGPSFGLATKIASESEIDNIAASEILKNFLDENGFKDTQAVAVISEQRVFSKVISMPNIENNKDFKQAIEWEAEQHLPQSLSDVYLKYTIQKKNSSKKEKEQKEEKTSTVLLGTKDKYIKKAIDFLSLTNNTSQNKTESTIDVLLVSVLRGYVDRYLSVINRAGLAPLGLEPTSISSIRGSILTGEVNVPTIIINFGYSNTDFYFCVDNNLRFVRPISLGTSSAIRAISEALDVSPIQANEYLYTYGLQRDLLNGKVSEIIMPVMRMLIEEFEKSKQYIESREALFGEEPDKRIRRILLMGGGALIPNIMVYLIQNISVEVEMADAWKTLDISLVGDLKTMDQLKPLFVAAVGAGLK</sequence>
<gene>
    <name evidence="1" type="ORF">CO058_01170</name>
</gene>
<dbReference type="Pfam" id="PF11104">
    <property type="entry name" value="PilM_2"/>
    <property type="match status" value="2"/>
</dbReference>
<dbReference type="InterPro" id="IPR005883">
    <property type="entry name" value="PilM"/>
</dbReference>
<organism evidence="1 2">
    <name type="scientific">candidate division WWE3 bacterium CG_4_9_14_0_2_um_filter_35_11</name>
    <dbReference type="NCBI Taxonomy" id="1975077"/>
    <lineage>
        <taxon>Bacteria</taxon>
        <taxon>Katanobacteria</taxon>
    </lineage>
</organism>
<dbReference type="Proteomes" id="UP000229756">
    <property type="component" value="Unassembled WGS sequence"/>
</dbReference>
<name>A0A2M8EM93_UNCKA</name>
<dbReference type="InterPro" id="IPR043129">
    <property type="entry name" value="ATPase_NBD"/>
</dbReference>